<evidence type="ECO:0000256" key="1">
    <source>
        <dbReference type="RuleBase" id="RU367161"/>
    </source>
</evidence>
<protein>
    <recommendedName>
        <fullName evidence="1">DNA replication complex GINS protein PSF3</fullName>
    </recommendedName>
</protein>
<dbReference type="Gene3D" id="1.20.58.2050">
    <property type="match status" value="1"/>
</dbReference>
<gene>
    <name evidence="2" type="ORF">EVEC_LOCUS10294</name>
</gene>
<dbReference type="InterPro" id="IPR010492">
    <property type="entry name" value="GINS_Psf3"/>
</dbReference>
<sequence>MDSQQGSGIAVEKVGTNYYDLNDIIACNSSVSCSFGRTNPKGILALTGQSVTNLSVSRGYRADIPLFLAQTVYRTGLGRIYLTFPFNNRAQDVLQADPENINLEALHQHFYRTGQRLAVIAGMLSTLFCLVYKGEAERLAETLLNTFLRRLPKIITTAVNSYAKPRKLDSIEKRIHAIGMYTEALMTDWFDFIEEGCKRRATSLKLSL</sequence>
<dbReference type="WBParaSite" id="EVEC_0001096901-mRNA-1">
    <property type="protein sequence ID" value="EVEC_0001096901-mRNA-1"/>
    <property type="gene ID" value="EVEC_0001096901"/>
</dbReference>
<reference evidence="4" key="1">
    <citation type="submission" date="2017-02" db="UniProtKB">
        <authorList>
            <consortium name="WormBaseParasite"/>
        </authorList>
    </citation>
    <scope>IDENTIFICATION</scope>
</reference>
<dbReference type="AlphaFoldDB" id="A0A0N4VJE8"/>
<keyword evidence="1" id="KW-0539">Nucleus</keyword>
<dbReference type="Proteomes" id="UP000274131">
    <property type="component" value="Unassembled WGS sequence"/>
</dbReference>
<dbReference type="InterPro" id="IPR038437">
    <property type="entry name" value="GINS_Psf3_sf"/>
</dbReference>
<evidence type="ECO:0000313" key="3">
    <source>
        <dbReference type="Proteomes" id="UP000274131"/>
    </source>
</evidence>
<dbReference type="GO" id="GO:0000811">
    <property type="term" value="C:GINS complex"/>
    <property type="evidence" value="ECO:0007669"/>
    <property type="project" value="UniProtKB-UniRule"/>
</dbReference>
<organism evidence="4">
    <name type="scientific">Enterobius vermicularis</name>
    <name type="common">Human pinworm</name>
    <dbReference type="NCBI Taxonomy" id="51028"/>
    <lineage>
        <taxon>Eukaryota</taxon>
        <taxon>Metazoa</taxon>
        <taxon>Ecdysozoa</taxon>
        <taxon>Nematoda</taxon>
        <taxon>Chromadorea</taxon>
        <taxon>Rhabditida</taxon>
        <taxon>Spirurina</taxon>
        <taxon>Oxyuridomorpha</taxon>
        <taxon>Oxyuroidea</taxon>
        <taxon>Oxyuridae</taxon>
        <taxon>Enterobius</taxon>
    </lineage>
</organism>
<comment type="function">
    <text evidence="1">The GINS complex plays an essential role in the initiation of DNA replication.</text>
</comment>
<keyword evidence="1" id="KW-0235">DNA replication</keyword>
<dbReference type="EMBL" id="UXUI01010710">
    <property type="protein sequence ID" value="VDD95543.1"/>
    <property type="molecule type" value="Genomic_DNA"/>
</dbReference>
<dbReference type="STRING" id="51028.A0A0N4VJE8"/>
<dbReference type="OrthoDB" id="10251744at2759"/>
<reference evidence="2 3" key="2">
    <citation type="submission" date="2018-10" db="EMBL/GenBank/DDBJ databases">
        <authorList>
            <consortium name="Pathogen Informatics"/>
        </authorList>
    </citation>
    <scope>NUCLEOTIDE SEQUENCE [LARGE SCALE GENOMIC DNA]</scope>
</reference>
<dbReference type="CDD" id="cd11713">
    <property type="entry name" value="GINS_A_psf3"/>
    <property type="match status" value="1"/>
</dbReference>
<evidence type="ECO:0000313" key="2">
    <source>
        <dbReference type="EMBL" id="VDD95543.1"/>
    </source>
</evidence>
<comment type="subunit">
    <text evidence="1">Component of the GINS complex.</text>
</comment>
<dbReference type="SUPFAM" id="SSF160059">
    <property type="entry name" value="PriA/YqbF domain"/>
    <property type="match status" value="1"/>
</dbReference>
<proteinExistence type="inferred from homology"/>
<dbReference type="GO" id="GO:1902975">
    <property type="term" value="P:mitotic DNA replication initiation"/>
    <property type="evidence" value="ECO:0007669"/>
    <property type="project" value="TreeGrafter"/>
</dbReference>
<accession>A0A0N4VJE8</accession>
<dbReference type="PANTHER" id="PTHR22768">
    <property type="entry name" value="DNA REPLICATION COMPLEX GINS PROTEIN PSF3"/>
    <property type="match status" value="1"/>
</dbReference>
<name>A0A0N4VJE8_ENTVE</name>
<comment type="similarity">
    <text evidence="1">Belongs to the GINS3/PSF3 family.</text>
</comment>
<dbReference type="InterPro" id="IPR036224">
    <property type="entry name" value="GINS_bundle-like_dom_sf"/>
</dbReference>
<keyword evidence="3" id="KW-1185">Reference proteome</keyword>
<evidence type="ECO:0000313" key="4">
    <source>
        <dbReference type="WBParaSite" id="EVEC_0001096901-mRNA-1"/>
    </source>
</evidence>
<comment type="subcellular location">
    <subcellularLocation>
        <location evidence="1">Nucleus</location>
    </subcellularLocation>
</comment>
<dbReference type="SUPFAM" id="SSF158573">
    <property type="entry name" value="GINS helical bundle-like"/>
    <property type="match status" value="1"/>
</dbReference>
<dbReference type="PANTHER" id="PTHR22768:SF0">
    <property type="entry name" value="DNA REPLICATION COMPLEX GINS PROTEIN PSF3"/>
    <property type="match status" value="1"/>
</dbReference>